<dbReference type="PROSITE" id="PS50261">
    <property type="entry name" value="G_PROTEIN_RECEP_F2_4"/>
    <property type="match status" value="1"/>
</dbReference>
<dbReference type="GO" id="GO:0005886">
    <property type="term" value="C:plasma membrane"/>
    <property type="evidence" value="ECO:0007669"/>
    <property type="project" value="UniProtKB-SubCell"/>
</dbReference>
<reference evidence="18" key="1">
    <citation type="submission" date="2011-03" db="EMBL/GenBank/DDBJ databases">
        <title>Version 3 of the genome sequence of Otolemur garnettii (Bushbaby).</title>
        <authorList>
            <consortium name="The Broad Institute Genome Sequencing Platform"/>
            <person name="Di Palma F."/>
            <person name="Johnson J."/>
            <person name="Lander E.S."/>
            <person name="Lindblad-Toh K."/>
            <person name="Jaffe D.B."/>
            <person name="Gnerre S."/>
            <person name="MacCallum I."/>
            <person name="Przybylski D."/>
            <person name="Ribeiro F.J."/>
            <person name="Burton J.N."/>
            <person name="Walker B.J."/>
            <person name="Sharpe T."/>
            <person name="Hall G."/>
        </authorList>
    </citation>
    <scope>NUCLEOTIDE SEQUENCE [LARGE SCALE GENOMIC DNA]</scope>
</reference>
<dbReference type="EMBL" id="AAQR03061425">
    <property type="status" value="NOT_ANNOTATED_CDS"/>
    <property type="molecule type" value="Genomic_DNA"/>
</dbReference>
<dbReference type="EMBL" id="AAQR03061426">
    <property type="status" value="NOT_ANNOTATED_CDS"/>
    <property type="molecule type" value="Genomic_DNA"/>
</dbReference>
<feature type="domain" description="SEA" evidence="13">
    <location>
        <begin position="167"/>
        <end position="274"/>
    </location>
</feature>
<dbReference type="OMA" id="RIAYMRH"/>
<evidence type="ECO:0000259" key="16">
    <source>
        <dbReference type="PROSITE" id="PS50835"/>
    </source>
</evidence>
<evidence type="ECO:0000256" key="6">
    <source>
        <dbReference type="ARBA" id="ARBA00022989"/>
    </source>
</evidence>
<evidence type="ECO:0000256" key="4">
    <source>
        <dbReference type="ARBA" id="ARBA00022692"/>
    </source>
</evidence>
<evidence type="ECO:0000256" key="11">
    <source>
        <dbReference type="SAM" id="Phobius"/>
    </source>
</evidence>
<dbReference type="InterPro" id="IPR007110">
    <property type="entry name" value="Ig-like_dom"/>
</dbReference>
<dbReference type="InterPro" id="IPR000082">
    <property type="entry name" value="SEA_dom"/>
</dbReference>
<comment type="subcellular location">
    <subcellularLocation>
        <location evidence="1">Cell membrane</location>
        <topology evidence="1">Multi-pass membrane protein</topology>
    </subcellularLocation>
</comment>
<dbReference type="Pfam" id="PF00002">
    <property type="entry name" value="7tm_2"/>
    <property type="match status" value="1"/>
</dbReference>
<dbReference type="GO" id="GO:0043031">
    <property type="term" value="P:negative regulation of macrophage activation"/>
    <property type="evidence" value="ECO:0007669"/>
    <property type="project" value="Ensembl"/>
</dbReference>
<accession>H0WGC7</accession>
<dbReference type="PROSITE" id="PS50221">
    <property type="entry name" value="GAIN_B"/>
    <property type="match status" value="1"/>
</dbReference>
<evidence type="ECO:0000259" key="13">
    <source>
        <dbReference type="PROSITE" id="PS50024"/>
    </source>
</evidence>
<dbReference type="InterPro" id="IPR017981">
    <property type="entry name" value="GPCR_2-like_7TM"/>
</dbReference>
<dbReference type="InterPro" id="IPR017983">
    <property type="entry name" value="GPCR_2_secretin-like_CS"/>
</dbReference>
<dbReference type="GO" id="GO:0061626">
    <property type="term" value="P:pharyngeal arch artery morphogenesis"/>
    <property type="evidence" value="ECO:0007669"/>
    <property type="project" value="Ensembl"/>
</dbReference>
<dbReference type="InterPro" id="IPR036179">
    <property type="entry name" value="Ig-like_dom_sf"/>
</dbReference>
<feature type="domain" description="GAIN-B" evidence="14">
    <location>
        <begin position="843"/>
        <end position="1004"/>
    </location>
</feature>
<dbReference type="GO" id="GO:0006112">
    <property type="term" value="P:energy reserve metabolic process"/>
    <property type="evidence" value="ECO:0007669"/>
    <property type="project" value="Ensembl"/>
</dbReference>
<dbReference type="PRINTS" id="PR00249">
    <property type="entry name" value="GPCRSECRETIN"/>
</dbReference>
<dbReference type="GO" id="GO:0008654">
    <property type="term" value="P:phospholipid biosynthetic process"/>
    <property type="evidence" value="ECO:0007669"/>
    <property type="project" value="Ensembl"/>
</dbReference>
<feature type="chain" id="PRO_5003544476" evidence="12">
    <location>
        <begin position="22"/>
        <end position="1347"/>
    </location>
</feature>
<keyword evidence="5 12" id="KW-0732">Signal</keyword>
<feature type="domain" description="Ig-like" evidence="16">
    <location>
        <begin position="471"/>
        <end position="561"/>
    </location>
</feature>
<keyword evidence="8" id="KW-1015">Disulfide bond</keyword>
<dbReference type="GO" id="GO:0045444">
    <property type="term" value="P:fat cell differentiation"/>
    <property type="evidence" value="ECO:0007669"/>
    <property type="project" value="Ensembl"/>
</dbReference>
<evidence type="ECO:0000256" key="3">
    <source>
        <dbReference type="ARBA" id="ARBA00022475"/>
    </source>
</evidence>
<dbReference type="PANTHER" id="PTHR45813:SF4">
    <property type="entry name" value="ADHESION G PROTEIN-COUPLED RECEPTOR F5"/>
    <property type="match status" value="1"/>
</dbReference>
<dbReference type="PROSITE" id="PS00650">
    <property type="entry name" value="G_PROTEIN_RECEP_F2_2"/>
    <property type="match status" value="1"/>
</dbReference>
<evidence type="ECO:0000259" key="15">
    <source>
        <dbReference type="PROSITE" id="PS50261"/>
    </source>
</evidence>
<dbReference type="GO" id="GO:0031410">
    <property type="term" value="C:cytoplasmic vesicle"/>
    <property type="evidence" value="ECO:0007669"/>
    <property type="project" value="Ensembl"/>
</dbReference>
<dbReference type="Proteomes" id="UP000005225">
    <property type="component" value="Unassembled WGS sequence"/>
</dbReference>
<keyword evidence="7 11" id="KW-0472">Membrane</keyword>
<reference evidence="17" key="2">
    <citation type="submission" date="2025-08" db="UniProtKB">
        <authorList>
            <consortium name="Ensembl"/>
        </authorList>
    </citation>
    <scope>IDENTIFICATION</scope>
</reference>
<dbReference type="GO" id="GO:0007189">
    <property type="term" value="P:adenylate cyclase-activating G protein-coupled receptor signaling pathway"/>
    <property type="evidence" value="ECO:0007669"/>
    <property type="project" value="TreeGrafter"/>
</dbReference>
<keyword evidence="4 11" id="KW-0812">Transmembrane</keyword>
<reference evidence="17" key="3">
    <citation type="submission" date="2025-09" db="UniProtKB">
        <authorList>
            <consortium name="Ensembl"/>
        </authorList>
    </citation>
    <scope>IDENTIFICATION</scope>
</reference>
<feature type="domain" description="G-protein coupled receptors family 2 profile 2" evidence="15">
    <location>
        <begin position="1013"/>
        <end position="1271"/>
    </location>
</feature>
<evidence type="ECO:0000256" key="9">
    <source>
        <dbReference type="ARBA" id="ARBA00023180"/>
    </source>
</evidence>
<evidence type="ECO:0000256" key="1">
    <source>
        <dbReference type="ARBA" id="ARBA00004651"/>
    </source>
</evidence>
<dbReference type="PROSITE" id="PS50835">
    <property type="entry name" value="IG_LIKE"/>
    <property type="match status" value="2"/>
</dbReference>
<dbReference type="InterPro" id="IPR051587">
    <property type="entry name" value="Adhesion_GPCR"/>
</dbReference>
<feature type="transmembrane region" description="Helical" evidence="11">
    <location>
        <begin position="1247"/>
        <end position="1272"/>
    </location>
</feature>
<evidence type="ECO:0000256" key="7">
    <source>
        <dbReference type="ARBA" id="ARBA00023136"/>
    </source>
</evidence>
<dbReference type="GO" id="GO:0004930">
    <property type="term" value="F:G protein-coupled receptor activity"/>
    <property type="evidence" value="ECO:0007669"/>
    <property type="project" value="InterPro"/>
</dbReference>
<evidence type="ECO:0000256" key="5">
    <source>
        <dbReference type="ARBA" id="ARBA00022729"/>
    </source>
</evidence>
<dbReference type="Pfam" id="PF13927">
    <property type="entry name" value="Ig_3"/>
    <property type="match status" value="1"/>
</dbReference>
<dbReference type="InterPro" id="IPR046338">
    <property type="entry name" value="GAIN_dom_sf"/>
</dbReference>
<evidence type="ECO:0000256" key="2">
    <source>
        <dbReference type="ARBA" id="ARBA00007343"/>
    </source>
</evidence>
<dbReference type="GO" id="GO:0003094">
    <property type="term" value="P:glomerular filtration"/>
    <property type="evidence" value="ECO:0007669"/>
    <property type="project" value="Ensembl"/>
</dbReference>
<dbReference type="EMBL" id="AAQR03061424">
    <property type="status" value="NOT_ANNOTATED_CDS"/>
    <property type="molecule type" value="Genomic_DNA"/>
</dbReference>
<keyword evidence="6 11" id="KW-1133">Transmembrane helix</keyword>
<dbReference type="FunFam" id="1.20.1070.10:FF:000058">
    <property type="entry name" value="Adhesion G protein-coupled receptor F5"/>
    <property type="match status" value="1"/>
</dbReference>
<evidence type="ECO:0000256" key="10">
    <source>
        <dbReference type="SAM" id="MobiDB-lite"/>
    </source>
</evidence>
<evidence type="ECO:0000313" key="18">
    <source>
        <dbReference type="Proteomes" id="UP000005225"/>
    </source>
</evidence>
<dbReference type="Ensembl" id="ENSOGAT00000000409.2">
    <property type="protein sequence ID" value="ENSOGAP00000000364.2"/>
    <property type="gene ID" value="ENSOGAG00000000408.2"/>
</dbReference>
<dbReference type="Gene3D" id="1.20.1070.10">
    <property type="entry name" value="Rhodopsin 7-helix transmembrane proteins"/>
    <property type="match status" value="1"/>
</dbReference>
<dbReference type="InterPro" id="IPR003599">
    <property type="entry name" value="Ig_sub"/>
</dbReference>
<feature type="domain" description="Ig-like" evidence="16">
    <location>
        <begin position="274"/>
        <end position="366"/>
    </location>
</feature>
<dbReference type="eggNOG" id="KOG4193">
    <property type="taxonomic scope" value="Eukaryota"/>
</dbReference>
<dbReference type="InterPro" id="IPR036364">
    <property type="entry name" value="SEA_dom_sf"/>
</dbReference>
<dbReference type="Gene3D" id="2.60.220.50">
    <property type="match status" value="1"/>
</dbReference>
<feature type="transmembrane region" description="Helical" evidence="11">
    <location>
        <begin position="1096"/>
        <end position="1118"/>
    </location>
</feature>
<keyword evidence="3" id="KW-1003">Cell membrane</keyword>
<dbReference type="GO" id="GO:0042593">
    <property type="term" value="P:glucose homeostasis"/>
    <property type="evidence" value="ECO:0007669"/>
    <property type="project" value="Ensembl"/>
</dbReference>
<dbReference type="PANTHER" id="PTHR45813">
    <property type="entry name" value="IG-LIKE DOMAIN-CONTAINING PROTEIN"/>
    <property type="match status" value="1"/>
</dbReference>
<evidence type="ECO:0000256" key="8">
    <source>
        <dbReference type="ARBA" id="ARBA00023157"/>
    </source>
</evidence>
<dbReference type="InParanoid" id="H0WGC7"/>
<dbReference type="Pfam" id="PF01825">
    <property type="entry name" value="GPS"/>
    <property type="match status" value="1"/>
</dbReference>
<dbReference type="SMART" id="SM00303">
    <property type="entry name" value="GPS"/>
    <property type="match status" value="1"/>
</dbReference>
<dbReference type="InterPro" id="IPR057400">
    <property type="entry name" value="ADGRF3/5_N"/>
</dbReference>
<feature type="transmembrane region" description="Helical" evidence="11">
    <location>
        <begin position="1172"/>
        <end position="1200"/>
    </location>
</feature>
<feature type="transmembrane region" description="Helical" evidence="11">
    <location>
        <begin position="1008"/>
        <end position="1034"/>
    </location>
</feature>
<proteinExistence type="inferred from homology"/>
<dbReference type="GO" id="GO:0009986">
    <property type="term" value="C:cell surface"/>
    <property type="evidence" value="ECO:0007669"/>
    <property type="project" value="Ensembl"/>
</dbReference>
<dbReference type="EMBL" id="AAQR03061427">
    <property type="status" value="NOT_ANNOTATED_CDS"/>
    <property type="molecule type" value="Genomic_DNA"/>
</dbReference>
<feature type="region of interest" description="Disordered" evidence="10">
    <location>
        <begin position="1327"/>
        <end position="1347"/>
    </location>
</feature>
<organism evidence="17 18">
    <name type="scientific">Otolemur garnettii</name>
    <name type="common">Small-eared galago</name>
    <name type="synonym">Garnett's greater bushbaby</name>
    <dbReference type="NCBI Taxonomy" id="30611"/>
    <lineage>
        <taxon>Eukaryota</taxon>
        <taxon>Metazoa</taxon>
        <taxon>Chordata</taxon>
        <taxon>Craniata</taxon>
        <taxon>Vertebrata</taxon>
        <taxon>Euteleostomi</taxon>
        <taxon>Mammalia</taxon>
        <taxon>Eutheria</taxon>
        <taxon>Euarchontoglires</taxon>
        <taxon>Primates</taxon>
        <taxon>Strepsirrhini</taxon>
        <taxon>Lorisiformes</taxon>
        <taxon>Galagidae</taxon>
        <taxon>Otolemur</taxon>
    </lineage>
</organism>
<dbReference type="GO" id="GO:0007166">
    <property type="term" value="P:cell surface receptor signaling pathway"/>
    <property type="evidence" value="ECO:0007669"/>
    <property type="project" value="InterPro"/>
</dbReference>
<dbReference type="GO" id="GO:0048821">
    <property type="term" value="P:erythrocyte development"/>
    <property type="evidence" value="ECO:0007669"/>
    <property type="project" value="Ensembl"/>
</dbReference>
<dbReference type="EMBL" id="AAQR03061422">
    <property type="status" value="NOT_ANNOTATED_CDS"/>
    <property type="molecule type" value="Genomic_DNA"/>
</dbReference>
<dbReference type="SUPFAM" id="SSF82671">
    <property type="entry name" value="SEA domain"/>
    <property type="match status" value="1"/>
</dbReference>
<dbReference type="GeneTree" id="ENSGT00940000154603"/>
<dbReference type="InterPro" id="IPR000203">
    <property type="entry name" value="GPS"/>
</dbReference>
<feature type="signal peptide" evidence="12">
    <location>
        <begin position="1"/>
        <end position="21"/>
    </location>
</feature>
<name>H0WGC7_OTOGA</name>
<dbReference type="PRINTS" id="PR01695">
    <property type="entry name" value="IGHEPTARCPTR"/>
</dbReference>
<feature type="transmembrane region" description="Helical" evidence="11">
    <location>
        <begin position="1055"/>
        <end position="1076"/>
    </location>
</feature>
<keyword evidence="18" id="KW-1185">Reference proteome</keyword>
<protein>
    <submittedName>
        <fullName evidence="17">Adhesion G protein-coupled receptor F5</fullName>
    </submittedName>
</protein>
<dbReference type="STRING" id="30611.ENSOGAP00000000364"/>
<dbReference type="InterPro" id="IPR000832">
    <property type="entry name" value="GPCR_2_secretin-like"/>
</dbReference>
<sequence length="1347" mass="150021">MKSPRTATLCLMLIVIYSAKASLNLNLETIVHPLILQEWELADEEPLRPKRAVATGSPAAEEFTVDVEIRLENASFLEPIRAYLNSLSFPIRGNNTDQVTDILSIEVTTVCSPAGNEIWCSCEAGYSWPRERCLHNLTCQEQGSSLPGHQCSCLKEVPPQGPFCQPQRADVTLRMSVRLNVGFQEDLRNTSSALYRSYKTDLETAFRKGYSILPGFKWVTVTGFRPGSVFVTYEVTTTTASPELMHKANEQVMQSLNQTYKMDYNSFQVTSNETKFSVMPQVIFEGDTVNLTCENEVLSYNVSWYHIERRFDIQNSSRFSISTTVLNNMTSVSSLTIYNITQGDAGEYACKLILDIFEYEARKKINVTSIQIWATEEMKVICDNNPVSLSCCSENNANWNQVEWKQEGKISIPGTPETDPDSSCSRYMLKADRTQCPSGSSGTTVVYTCEFISPHGARASKDIKVTFISVANLTITPDPISVSEGQNFSIRCISDVSNYDEVYWNTSAGTKIYQRFYTTRKYPDGAESVLTVKTSTREWNGTYQCIFRYKNVYSIATKDVTVHPLPLEADIMVDPLEASVPCSGFHHIKCCIEEDEDYKVTFQIGSLFFPAAKEVTLKQVCYRHRLSANSVSWCSKTVEVFCHFTNAANTSVQSQSMKLNLVPGKNITCQDPTLGVGEPGKVIQKLCQFWGSNFSTYRKVGFGIVHVALEEKQERERRKRCHRGKICSIKQVLVALIRSPSQEEKLPTYLQDLSISTDLVKHEILSSPGSLGAIISILDLLSTVPIQVNSEMMTHVLSTVNIILSKPTLNTWKVLQQLQINHCSQLLHSVERFSRALQLGANPSLSFCQANVQMSSMVIRSSHPAAYEQRFVFSEADLWGNIIIDKSQLESLEPDSSIVTVAFPTLQAILAQDDQKRNFANSLVMTTTISHNITTPFRISMTFKNNSPSAREAKCVFWNFSLANHTGGWDSSGCHVEGSNEDNITCVCDHLTSFSILMSPDSPDPGSLLGILLDIISYIGLGFSILSLAACLVVEAVVWKSVTKNRTSYMRHVCIVNIAASLLVADTWFIVVAAIQDSHYVLCRTACVAATFFIHFFYLGAFFWMLTLGLMLFYRLVFILHDASKSTQKAIAFCLGYGCPLAISIITVGATQPWDVYTRKDVCWLNWEDTKALLAFAVPALMIVVVNVTITVVVITKILRPSIGDKPCKQEKSSLFQITKSIGVLTPLLGLTWGFGLATVFPGTSLVFHIIFALLNAFQGLFILLFGCLWDLKVQEALLNKFSLSRWSSQHSKSTSIGSSTPVFSMSSPISRRFNNLFGKTGTYNVSTPETTSSSLENSSSAYSLLN</sequence>
<dbReference type="GO" id="GO:0071073">
    <property type="term" value="P:positive regulation of phospholipid biosynthetic process"/>
    <property type="evidence" value="ECO:0007669"/>
    <property type="project" value="Ensembl"/>
</dbReference>
<feature type="transmembrane region" description="Helical" evidence="11">
    <location>
        <begin position="1221"/>
        <end position="1241"/>
    </location>
</feature>
<dbReference type="GO" id="GO:0045177">
    <property type="term" value="C:apical part of cell"/>
    <property type="evidence" value="ECO:0007669"/>
    <property type="project" value="Ensembl"/>
</dbReference>
<feature type="transmembrane region" description="Helical" evidence="11">
    <location>
        <begin position="1130"/>
        <end position="1152"/>
    </location>
</feature>
<dbReference type="InterPro" id="IPR057244">
    <property type="entry name" value="GAIN_B"/>
</dbReference>
<dbReference type="Gene3D" id="2.60.40.10">
    <property type="entry name" value="Immunoglobulins"/>
    <property type="match status" value="2"/>
</dbReference>
<keyword evidence="9" id="KW-0325">Glycoprotein</keyword>
<dbReference type="FunCoup" id="H0WGC7">
    <property type="interactions" value="64"/>
</dbReference>
<dbReference type="GO" id="GO:0043129">
    <property type="term" value="P:surfactant homeostasis"/>
    <property type="evidence" value="ECO:0007669"/>
    <property type="project" value="Ensembl"/>
</dbReference>
<evidence type="ECO:0000256" key="12">
    <source>
        <dbReference type="SAM" id="SignalP"/>
    </source>
</evidence>
<dbReference type="InterPro" id="IPR008078">
    <property type="entry name" value="GPCR_2_Ig-hepta-like_rcpt"/>
</dbReference>
<dbReference type="EMBL" id="AAQR03061423">
    <property type="status" value="NOT_ANNOTATED_CDS"/>
    <property type="molecule type" value="Genomic_DNA"/>
</dbReference>
<evidence type="ECO:0000259" key="14">
    <source>
        <dbReference type="PROSITE" id="PS50221"/>
    </source>
</evidence>
<dbReference type="Pfam" id="PF01390">
    <property type="entry name" value="SEA"/>
    <property type="match status" value="1"/>
</dbReference>
<dbReference type="InterPro" id="IPR013783">
    <property type="entry name" value="Ig-like_fold"/>
</dbReference>
<dbReference type="Gene3D" id="3.30.70.960">
    <property type="entry name" value="SEA domain"/>
    <property type="match status" value="1"/>
</dbReference>
<dbReference type="SMART" id="SM00409">
    <property type="entry name" value="IG"/>
    <property type="match status" value="2"/>
</dbReference>
<dbReference type="HOGENOM" id="CLU_002753_3_5_1"/>
<evidence type="ECO:0000313" key="17">
    <source>
        <dbReference type="Ensembl" id="ENSOGAP00000000364.2"/>
    </source>
</evidence>
<dbReference type="PROSITE" id="PS50024">
    <property type="entry name" value="SEA"/>
    <property type="match status" value="1"/>
</dbReference>
<dbReference type="SUPFAM" id="SSF48726">
    <property type="entry name" value="Immunoglobulin"/>
    <property type="match status" value="2"/>
</dbReference>
<dbReference type="InterPro" id="IPR003598">
    <property type="entry name" value="Ig_sub2"/>
</dbReference>
<comment type="similarity">
    <text evidence="2">Belongs to the G-protein coupled receptor 2 family. Adhesion G-protein coupled receptor (ADGR) subfamily.</text>
</comment>
<dbReference type="GO" id="GO:0042116">
    <property type="term" value="P:macrophage activation"/>
    <property type="evidence" value="ECO:0007669"/>
    <property type="project" value="Ensembl"/>
</dbReference>
<dbReference type="SMART" id="SM00408">
    <property type="entry name" value="IGc2"/>
    <property type="match status" value="2"/>
</dbReference>
<dbReference type="EMBL" id="AAQR03061428">
    <property type="status" value="NOT_ANNOTATED_CDS"/>
    <property type="molecule type" value="Genomic_DNA"/>
</dbReference>
<dbReference type="Pfam" id="PF25387">
    <property type="entry name" value="ADGRF3_N"/>
    <property type="match status" value="1"/>
</dbReference>